<evidence type="ECO:0000313" key="3">
    <source>
        <dbReference type="Proteomes" id="UP001151760"/>
    </source>
</evidence>
<accession>A0ABQ4YT40</accession>
<feature type="compositionally biased region" description="Low complexity" evidence="1">
    <location>
        <begin position="33"/>
        <end position="45"/>
    </location>
</feature>
<organism evidence="2 3">
    <name type="scientific">Tanacetum coccineum</name>
    <dbReference type="NCBI Taxonomy" id="301880"/>
    <lineage>
        <taxon>Eukaryota</taxon>
        <taxon>Viridiplantae</taxon>
        <taxon>Streptophyta</taxon>
        <taxon>Embryophyta</taxon>
        <taxon>Tracheophyta</taxon>
        <taxon>Spermatophyta</taxon>
        <taxon>Magnoliopsida</taxon>
        <taxon>eudicotyledons</taxon>
        <taxon>Gunneridae</taxon>
        <taxon>Pentapetalae</taxon>
        <taxon>asterids</taxon>
        <taxon>campanulids</taxon>
        <taxon>Asterales</taxon>
        <taxon>Asteraceae</taxon>
        <taxon>Asteroideae</taxon>
        <taxon>Anthemideae</taxon>
        <taxon>Anthemidinae</taxon>
        <taxon>Tanacetum</taxon>
    </lineage>
</organism>
<comment type="caution">
    <text evidence="2">The sequence shown here is derived from an EMBL/GenBank/DDBJ whole genome shotgun (WGS) entry which is preliminary data.</text>
</comment>
<reference evidence="2" key="2">
    <citation type="submission" date="2022-01" db="EMBL/GenBank/DDBJ databases">
        <authorList>
            <person name="Yamashiro T."/>
            <person name="Shiraishi A."/>
            <person name="Satake H."/>
            <person name="Nakayama K."/>
        </authorList>
    </citation>
    <scope>NUCLEOTIDE SEQUENCE</scope>
</reference>
<reference evidence="2" key="1">
    <citation type="journal article" date="2022" name="Int. J. Mol. Sci.">
        <title>Draft Genome of Tanacetum Coccineum: Genomic Comparison of Closely Related Tanacetum-Family Plants.</title>
        <authorList>
            <person name="Yamashiro T."/>
            <person name="Shiraishi A."/>
            <person name="Nakayama K."/>
            <person name="Satake H."/>
        </authorList>
    </citation>
    <scope>NUCLEOTIDE SEQUENCE</scope>
</reference>
<protein>
    <submittedName>
        <fullName evidence="2">Uncharacterized protein</fullName>
    </submittedName>
</protein>
<name>A0ABQ4YT40_9ASTR</name>
<feature type="compositionally biased region" description="Acidic residues" evidence="1">
    <location>
        <begin position="68"/>
        <end position="104"/>
    </location>
</feature>
<evidence type="ECO:0000256" key="1">
    <source>
        <dbReference type="SAM" id="MobiDB-lite"/>
    </source>
</evidence>
<dbReference type="EMBL" id="BQNB010010691">
    <property type="protein sequence ID" value="GJS80717.1"/>
    <property type="molecule type" value="Genomic_DNA"/>
</dbReference>
<proteinExistence type="predicted"/>
<gene>
    <name evidence="2" type="ORF">Tco_0730598</name>
</gene>
<sequence length="339" mass="37058">MSSDSVSSEVTYTSISSHGDPLAWAVDFFGLQEPDSPEAAPASPDYVPGPKELDSDLEEDHADYPADGGDDDDEPSDDDDDDNDTGDEDDEPFKDEEDDKDEEEHLASVESPAVPIIDHVPSAVDTEAFKTNEAAPTPVPSPRRHTARMSVKPQTHVPLPSEAEVERLLALPIPPPSPLTPLSSPLPQIPSPPLPPSPSLIHLPPPLPALLFITLVDRREDTSKAELPPRKRLCLTAVTSRYEVGESLTAAPRPIRGHGADYGFIGTVDAKVRRQRAEEVGYGIRDVWVDPAETVEEVALTTLKRVNDRVTELAAVEEQDTQDIYAMIKDTQDRQTQIY</sequence>
<dbReference type="Proteomes" id="UP001151760">
    <property type="component" value="Unassembled WGS sequence"/>
</dbReference>
<feature type="region of interest" description="Disordered" evidence="1">
    <location>
        <begin position="29"/>
        <end position="156"/>
    </location>
</feature>
<evidence type="ECO:0000313" key="2">
    <source>
        <dbReference type="EMBL" id="GJS80717.1"/>
    </source>
</evidence>
<keyword evidence="3" id="KW-1185">Reference proteome</keyword>